<keyword evidence="2" id="KW-1185">Reference proteome</keyword>
<dbReference type="STRING" id="888050.HMPREF9004_1811"/>
<dbReference type="EMBL" id="AQHZ01000027">
    <property type="protein sequence ID" value="ENO17445.1"/>
    <property type="molecule type" value="Genomic_DNA"/>
</dbReference>
<proteinExistence type="predicted"/>
<evidence type="ECO:0000313" key="1">
    <source>
        <dbReference type="EMBL" id="ENO17445.1"/>
    </source>
</evidence>
<reference evidence="1 2" key="1">
    <citation type="submission" date="2013-03" db="EMBL/GenBank/DDBJ databases">
        <title>Reference genome for the Human Microbiome Project.</title>
        <authorList>
            <person name="Aqrawi P."/>
            <person name="Ayvaz T."/>
            <person name="Bess C."/>
            <person name="Blankenburg K."/>
            <person name="Coyle M."/>
            <person name="Deng J."/>
            <person name="Forbes L."/>
            <person name="Fowler G."/>
            <person name="Francisco L."/>
            <person name="Fu Q."/>
            <person name="Gibbs R."/>
            <person name="Gross S."/>
            <person name="Gubbala S."/>
            <person name="Hale W."/>
            <person name="Hemphill L."/>
            <person name="Highlander S."/>
            <person name="Hirani K."/>
            <person name="Jackson L."/>
            <person name="Jakkamsetti A."/>
            <person name="Javaid M."/>
            <person name="Jayaseelan J.C."/>
            <person name="Jiang H."/>
            <person name="Joshi V."/>
            <person name="Korchina V."/>
            <person name="Kovar C."/>
            <person name="Lara F."/>
            <person name="Lee S."/>
            <person name="Liu Y."/>
            <person name="Mata R."/>
            <person name="Mathew T."/>
            <person name="Munidasa M."/>
            <person name="Muzny D."/>
            <person name="Nazareth L."/>
            <person name="Ngo R."/>
            <person name="Nguyen L."/>
            <person name="Nguyen N."/>
            <person name="Okwuonu G."/>
            <person name="Ongeri F."/>
            <person name="Palculict T."/>
            <person name="Patil S."/>
            <person name="Petrosino J."/>
            <person name="Pham C."/>
            <person name="Pham P."/>
            <person name="Pu L.-L."/>
            <person name="Qin X."/>
            <person name="Qu J."/>
            <person name="Reid J."/>
            <person name="Ross M."/>
            <person name="Ruth R."/>
            <person name="Saada N."/>
            <person name="San Lucas F."/>
            <person name="Santibanez J."/>
            <person name="Shang Y."/>
            <person name="Simmons D."/>
            <person name="Song X.-Z."/>
            <person name="Tang L.-Y."/>
            <person name="Thornton R."/>
            <person name="Warren J."/>
            <person name="Weissenberger G."/>
            <person name="Wilczek-Boney K."/>
            <person name="Worley K."/>
            <person name="Youmans B."/>
            <person name="Zhang J."/>
            <person name="Zhang L."/>
            <person name="Zhao Z."/>
            <person name="Zhou C."/>
            <person name="Zhu D."/>
            <person name="Zhu Y."/>
        </authorList>
    </citation>
    <scope>NUCLEOTIDE SEQUENCE [LARGE SCALE GENOMIC DNA]</scope>
    <source>
        <strain evidence="1 2">F0333</strain>
    </source>
</reference>
<comment type="caution">
    <text evidence="1">The sequence shown here is derived from an EMBL/GenBank/DDBJ whole genome shotgun (WGS) entry which is preliminary data.</text>
</comment>
<name>N6W4I1_9ACTO</name>
<gene>
    <name evidence="1" type="ORF">HMPREF9004_1811</name>
</gene>
<organism evidence="1 2">
    <name type="scientific">Schaalia cardiffensis F0333</name>
    <dbReference type="NCBI Taxonomy" id="888050"/>
    <lineage>
        <taxon>Bacteria</taxon>
        <taxon>Bacillati</taxon>
        <taxon>Actinomycetota</taxon>
        <taxon>Actinomycetes</taxon>
        <taxon>Actinomycetales</taxon>
        <taxon>Actinomycetaceae</taxon>
        <taxon>Schaalia</taxon>
    </lineage>
</organism>
<dbReference type="HOGENOM" id="CLU_876122_0_0_11"/>
<dbReference type="eggNOG" id="ENOG5033NWW">
    <property type="taxonomic scope" value="Bacteria"/>
</dbReference>
<protein>
    <submittedName>
        <fullName evidence="1">Uncharacterized protein</fullName>
    </submittedName>
</protein>
<dbReference type="Proteomes" id="UP000013015">
    <property type="component" value="Unassembled WGS sequence"/>
</dbReference>
<evidence type="ECO:0000313" key="2">
    <source>
        <dbReference type="Proteomes" id="UP000013015"/>
    </source>
</evidence>
<dbReference type="AlphaFoldDB" id="N6W4I1"/>
<accession>N6W4I1</accession>
<sequence length="317" mass="35319">MLRQLISKESDLMASRQANKSVQFFRAWALSDGRRRAVEPPQWREILTAWDDRVFAEKAIGGIYYIPDLTHRMPALGVHKEVNGAFQSYLDHEHAAVEDILDATTEVEGKVRANSTAVIFIPDTSYIAITPGNNSAPRHKSVEPFLEEICPLGDNEYWKVEPVIDSGKLKKFQTETVDGVTRVELRLPTTMDLLTPASPKGIAESIDSLAQTIGAELDVSITVSLKDEYRQSRSARQRLKQAVLVDIPRFTAARTVKVHPTDSSASDLEVLSLIAHRFTKEIEIAQADLASKRFANLVQATASAAHECEDELRALER</sequence>